<proteinExistence type="predicted"/>
<feature type="compositionally biased region" description="Low complexity" evidence="1">
    <location>
        <begin position="88"/>
        <end position="102"/>
    </location>
</feature>
<feature type="non-terminal residue" evidence="2">
    <location>
        <position position="403"/>
    </location>
</feature>
<accession>A0AA36DF20</accession>
<dbReference type="PANTHER" id="PTHR21359:SF1">
    <property type="entry name" value="DUF5577 DOMAIN-CONTAINING PROTEIN"/>
    <property type="match status" value="1"/>
</dbReference>
<dbReference type="SUPFAM" id="SSF47769">
    <property type="entry name" value="SAM/Pointed domain"/>
    <property type="match status" value="1"/>
</dbReference>
<evidence type="ECO:0000313" key="3">
    <source>
        <dbReference type="Proteomes" id="UP001177023"/>
    </source>
</evidence>
<dbReference type="PANTHER" id="PTHR21359">
    <property type="entry name" value="DUF5577 DOMAIN-CONTAINING PROTEIN"/>
    <property type="match status" value="1"/>
</dbReference>
<feature type="region of interest" description="Disordered" evidence="1">
    <location>
        <begin position="85"/>
        <end position="119"/>
    </location>
</feature>
<evidence type="ECO:0000256" key="1">
    <source>
        <dbReference type="SAM" id="MobiDB-lite"/>
    </source>
</evidence>
<comment type="caution">
    <text evidence="2">The sequence shown here is derived from an EMBL/GenBank/DDBJ whole genome shotgun (WGS) entry which is preliminary data.</text>
</comment>
<dbReference type="Pfam" id="PF18017">
    <property type="entry name" value="SAM_4"/>
    <property type="match status" value="1"/>
</dbReference>
<gene>
    <name evidence="2" type="ORF">MSPICULIGERA_LOCUS24045</name>
</gene>
<evidence type="ECO:0000313" key="2">
    <source>
        <dbReference type="EMBL" id="CAJ0586037.1"/>
    </source>
</evidence>
<keyword evidence="3" id="KW-1185">Reference proteome</keyword>
<dbReference type="Gene3D" id="1.10.150.50">
    <property type="entry name" value="Transcription Factor, Ets-1"/>
    <property type="match status" value="1"/>
</dbReference>
<organism evidence="2 3">
    <name type="scientific">Mesorhabditis spiculigera</name>
    <dbReference type="NCBI Taxonomy" id="96644"/>
    <lineage>
        <taxon>Eukaryota</taxon>
        <taxon>Metazoa</taxon>
        <taxon>Ecdysozoa</taxon>
        <taxon>Nematoda</taxon>
        <taxon>Chromadorea</taxon>
        <taxon>Rhabditida</taxon>
        <taxon>Rhabditina</taxon>
        <taxon>Rhabditomorpha</taxon>
        <taxon>Rhabditoidea</taxon>
        <taxon>Rhabditidae</taxon>
        <taxon>Mesorhabditinae</taxon>
        <taxon>Mesorhabditis</taxon>
    </lineage>
</organism>
<dbReference type="EMBL" id="CATQJA010002707">
    <property type="protein sequence ID" value="CAJ0586037.1"/>
    <property type="molecule type" value="Genomic_DNA"/>
</dbReference>
<sequence>MWQSFFTSAGIPPNIAARYAKSFADNRIDEGMLGDLDKATLVELGVQAVGDQLAILRRIKDGPPPPAVATKSAPVTPKSTVKVRVPITGPMSGSRSSTSGTTILPASEARKGRPPPDSHEIYHVRMPTGATRKTQQILQKAQELRTAGILKRAHSGVRQGGRPVDPISRDPAAKRLAMHNKFMQIQEVSSSTDLSERLGVRGMYSDKTTVSGSSGVIHRVQTGKIVKRISAPPDLFSRALASASTNLDEAEEDDGEPVIRVRLNAKPTAASQMAKPQSIATARVTVSNSGAGRSLVRTIQQQQQQQPQQTTRIRIGGPAAGGAIKNVQQNKSIYERMKIKGGSAAGASRQQPNVKMVYRRSVGDTVQYEDDDEEAMDDTEELYDDDEGEDEPGRSSIFSRIRL</sequence>
<protein>
    <recommendedName>
        <fullName evidence="4">SAM domain-containing protein</fullName>
    </recommendedName>
</protein>
<reference evidence="2" key="1">
    <citation type="submission" date="2023-06" db="EMBL/GenBank/DDBJ databases">
        <authorList>
            <person name="Delattre M."/>
        </authorList>
    </citation>
    <scope>NUCLEOTIDE SEQUENCE</scope>
    <source>
        <strain evidence="2">AF72</strain>
    </source>
</reference>
<dbReference type="InterPro" id="IPR013761">
    <property type="entry name" value="SAM/pointed_sf"/>
</dbReference>
<name>A0AA36DF20_9BILA</name>
<dbReference type="AlphaFoldDB" id="A0AA36DF20"/>
<dbReference type="InterPro" id="IPR039161">
    <property type="entry name" value="C19orf47-like"/>
</dbReference>
<evidence type="ECO:0008006" key="4">
    <source>
        <dbReference type="Google" id="ProtNLM"/>
    </source>
</evidence>
<feature type="region of interest" description="Disordered" evidence="1">
    <location>
        <begin position="361"/>
        <end position="403"/>
    </location>
</feature>
<feature type="compositionally biased region" description="Acidic residues" evidence="1">
    <location>
        <begin position="367"/>
        <end position="390"/>
    </location>
</feature>
<dbReference type="Proteomes" id="UP001177023">
    <property type="component" value="Unassembled WGS sequence"/>
</dbReference>
<feature type="compositionally biased region" description="Basic and acidic residues" evidence="1">
    <location>
        <begin position="108"/>
        <end position="119"/>
    </location>
</feature>
<dbReference type="GO" id="GO:0005634">
    <property type="term" value="C:nucleus"/>
    <property type="evidence" value="ECO:0007669"/>
    <property type="project" value="TreeGrafter"/>
</dbReference>